<dbReference type="GO" id="GO:0004222">
    <property type="term" value="F:metalloendopeptidase activity"/>
    <property type="evidence" value="ECO:0007669"/>
    <property type="project" value="TreeGrafter"/>
</dbReference>
<evidence type="ECO:0000256" key="1">
    <source>
        <dbReference type="ARBA" id="ARBA00010830"/>
    </source>
</evidence>
<comment type="caution">
    <text evidence="6">The sequence shown here is derived from an EMBL/GenBank/DDBJ whole genome shotgun (WGS) entry which is preliminary data.</text>
</comment>
<dbReference type="PANTHER" id="PTHR21666">
    <property type="entry name" value="PEPTIDASE-RELATED"/>
    <property type="match status" value="1"/>
</dbReference>
<dbReference type="InterPro" id="IPR023346">
    <property type="entry name" value="Lysozyme-like_dom_sf"/>
</dbReference>
<evidence type="ECO:0000256" key="3">
    <source>
        <dbReference type="SAM" id="MobiDB-lite"/>
    </source>
</evidence>
<dbReference type="FunFam" id="2.70.70.10:FF:000013">
    <property type="entry name" value="Peptidase family M23"/>
    <property type="match status" value="1"/>
</dbReference>
<dbReference type="InterPro" id="IPR036779">
    <property type="entry name" value="LysM_dom_sf"/>
</dbReference>
<dbReference type="Gene3D" id="2.70.70.10">
    <property type="entry name" value="Glucose Permease (Domain IIA)"/>
    <property type="match status" value="1"/>
</dbReference>
<feature type="signal peptide" evidence="4">
    <location>
        <begin position="1"/>
        <end position="41"/>
    </location>
</feature>
<dbReference type="CDD" id="cd12797">
    <property type="entry name" value="M23_peptidase"/>
    <property type="match status" value="1"/>
</dbReference>
<gene>
    <name evidence="6" type="ORF">GCM10010339_46300</name>
</gene>
<reference evidence="6" key="2">
    <citation type="submission" date="2020-09" db="EMBL/GenBank/DDBJ databases">
        <authorList>
            <person name="Sun Q."/>
            <person name="Ohkuma M."/>
        </authorList>
    </citation>
    <scope>NUCLEOTIDE SEQUENCE</scope>
    <source>
        <strain evidence="6">JCM 4714</strain>
    </source>
</reference>
<evidence type="ECO:0000313" key="6">
    <source>
        <dbReference type="EMBL" id="GHE06369.1"/>
    </source>
</evidence>
<feature type="compositionally biased region" description="Basic and acidic residues" evidence="3">
    <location>
        <begin position="230"/>
        <end position="245"/>
    </location>
</feature>
<dbReference type="SUPFAM" id="SSF51261">
    <property type="entry name" value="Duplicated hybrid motif"/>
    <property type="match status" value="1"/>
</dbReference>
<dbReference type="EMBL" id="BMVG01000011">
    <property type="protein sequence ID" value="GHE06369.1"/>
    <property type="molecule type" value="Genomic_DNA"/>
</dbReference>
<dbReference type="Gene3D" id="3.10.350.10">
    <property type="entry name" value="LysM domain"/>
    <property type="match status" value="1"/>
</dbReference>
<protein>
    <recommendedName>
        <fullName evidence="5">LysM domain-containing protein</fullName>
    </recommendedName>
</protein>
<feature type="chain" id="PRO_5037272311" description="LysM domain-containing protein" evidence="4">
    <location>
        <begin position="42"/>
        <end position="388"/>
    </location>
</feature>
<organism evidence="6 7">
    <name type="scientific">Streptomyces alanosinicus</name>
    <dbReference type="NCBI Taxonomy" id="68171"/>
    <lineage>
        <taxon>Bacteria</taxon>
        <taxon>Bacillati</taxon>
        <taxon>Actinomycetota</taxon>
        <taxon>Actinomycetes</taxon>
        <taxon>Kitasatosporales</taxon>
        <taxon>Streptomycetaceae</taxon>
        <taxon>Streptomyces</taxon>
    </lineage>
</organism>
<dbReference type="CDD" id="cd13925">
    <property type="entry name" value="RPF"/>
    <property type="match status" value="1"/>
</dbReference>
<dbReference type="Pfam" id="PF01551">
    <property type="entry name" value="Peptidase_M23"/>
    <property type="match status" value="1"/>
</dbReference>
<feature type="region of interest" description="Disordered" evidence="3">
    <location>
        <begin position="225"/>
        <end position="259"/>
    </location>
</feature>
<dbReference type="PROSITE" id="PS51782">
    <property type="entry name" value="LYSM"/>
    <property type="match status" value="1"/>
</dbReference>
<feature type="domain" description="LysM" evidence="5">
    <location>
        <begin position="172"/>
        <end position="221"/>
    </location>
</feature>
<dbReference type="InterPro" id="IPR010618">
    <property type="entry name" value="RPF"/>
</dbReference>
<dbReference type="RefSeq" id="WP_189955321.1">
    <property type="nucleotide sequence ID" value="NZ_BMVG01000011.1"/>
</dbReference>
<dbReference type="InterPro" id="IPR016047">
    <property type="entry name" value="M23ase_b-sheet_dom"/>
</dbReference>
<feature type="region of interest" description="Disordered" evidence="3">
    <location>
        <begin position="127"/>
        <end position="168"/>
    </location>
</feature>
<dbReference type="SUPFAM" id="SSF53955">
    <property type="entry name" value="Lysozyme-like"/>
    <property type="match status" value="1"/>
</dbReference>
<dbReference type="Pfam" id="PF06737">
    <property type="entry name" value="Transglycosylas"/>
    <property type="match status" value="1"/>
</dbReference>
<accession>A0A918YLZ2</accession>
<keyword evidence="4" id="KW-0732">Signal</keyword>
<comment type="similarity">
    <text evidence="1">Belongs to the transglycosylase family. Rpf subfamily.</text>
</comment>
<name>A0A918YLZ2_9ACTN</name>
<dbReference type="AlphaFoldDB" id="A0A918YLZ2"/>
<dbReference type="Proteomes" id="UP000655443">
    <property type="component" value="Unassembled WGS sequence"/>
</dbReference>
<dbReference type="InterPro" id="IPR018392">
    <property type="entry name" value="LysM"/>
</dbReference>
<evidence type="ECO:0000313" key="7">
    <source>
        <dbReference type="Proteomes" id="UP000655443"/>
    </source>
</evidence>
<keyword evidence="7" id="KW-1185">Reference proteome</keyword>
<reference evidence="6" key="1">
    <citation type="journal article" date="2014" name="Int. J. Syst. Evol. Microbiol.">
        <title>Complete genome sequence of Corynebacterium casei LMG S-19264T (=DSM 44701T), isolated from a smear-ripened cheese.</title>
        <authorList>
            <consortium name="US DOE Joint Genome Institute (JGI-PGF)"/>
            <person name="Walter F."/>
            <person name="Albersmeier A."/>
            <person name="Kalinowski J."/>
            <person name="Ruckert C."/>
        </authorList>
    </citation>
    <scope>NUCLEOTIDE SEQUENCE</scope>
    <source>
        <strain evidence="6">JCM 4714</strain>
    </source>
</reference>
<dbReference type="InterPro" id="IPR050570">
    <property type="entry name" value="Cell_wall_metabolism_enzyme"/>
</dbReference>
<keyword evidence="2" id="KW-0378">Hydrolase</keyword>
<evidence type="ECO:0000256" key="2">
    <source>
        <dbReference type="ARBA" id="ARBA00022801"/>
    </source>
</evidence>
<dbReference type="Pfam" id="PF01476">
    <property type="entry name" value="LysM"/>
    <property type="match status" value="1"/>
</dbReference>
<proteinExistence type="inferred from homology"/>
<dbReference type="PANTHER" id="PTHR21666:SF270">
    <property type="entry name" value="MUREIN HYDROLASE ACTIVATOR ENVC"/>
    <property type="match status" value="1"/>
</dbReference>
<evidence type="ECO:0000256" key="4">
    <source>
        <dbReference type="SAM" id="SignalP"/>
    </source>
</evidence>
<dbReference type="InterPro" id="IPR011055">
    <property type="entry name" value="Dup_hybrid_motif"/>
</dbReference>
<evidence type="ECO:0000259" key="5">
    <source>
        <dbReference type="PROSITE" id="PS51782"/>
    </source>
</evidence>
<dbReference type="Gene3D" id="1.10.530.10">
    <property type="match status" value="1"/>
</dbReference>
<sequence length="388" mass="40408">MAVRGRHRRYQPNRINRASLTVTASGAGLAIPLVAAGTADAADASAWNKVAACESSGNWSINTGNGYYGGLQFTQSTWEAYGGTRYAPRADLATRDQQIAVAEQVLDGQGPGAWPVCSVRAGLTRGDAAPGRHAGSTHTDSAATRPVTAGKKSSVRDVKPQTTPQSRAGRAEMYTVVHGDTLSGIADEHHVHGGWRGLYAGNRTTIGADPDLILPGQRLSLHGMAATRSPDTKSPKRKAPSEHKAAPRRTTGTGRTLVAPVDAPIGTGYHAAGSHWSKGYHTGVDFLVPTGTSVQAAEAGQVVAAGWGGAYGYEVVIRHADGRYTQYGHLSAIAVRTGQSVGTGQRIGRSGATGNVTGPHLHFEVRTGPGFGTDIDPLAYLRAGGVRI</sequence>
<dbReference type="CDD" id="cd00118">
    <property type="entry name" value="LysM"/>
    <property type="match status" value="1"/>
</dbReference>